<dbReference type="Gene3D" id="3.40.50.300">
    <property type="entry name" value="P-loop containing nucleotide triphosphate hydrolases"/>
    <property type="match status" value="1"/>
</dbReference>
<feature type="domain" description="AAA+ ATPase" evidence="5">
    <location>
        <begin position="441"/>
        <end position="708"/>
    </location>
</feature>
<evidence type="ECO:0000313" key="7">
    <source>
        <dbReference type="Proteomes" id="UP000048908"/>
    </source>
</evidence>
<dbReference type="EMBL" id="CXPG01000027">
    <property type="protein sequence ID" value="CTQ34848.1"/>
    <property type="molecule type" value="Genomic_DNA"/>
</dbReference>
<proteinExistence type="inferred from homology"/>
<name>A0A0M6XVM8_9RHOB</name>
<evidence type="ECO:0000256" key="1">
    <source>
        <dbReference type="ARBA" id="ARBA00006512"/>
    </source>
</evidence>
<dbReference type="PANTHER" id="PTHR30121:SF12">
    <property type="entry name" value="TYPE IV SECRETION SYSTEM PROTEIN CAGE"/>
    <property type="match status" value="1"/>
</dbReference>
<sequence length="788" mass="86293">MSASLRNHDVPPAARDLLGTRAPRHERFGRHLPYVSALRDDVILTRQGDLMASMVLDGIDGLTADEAAIDELSGTVARMVGQLGERFGVVVHRLARSERVELPEIEDAPFAAAVDGAWRQSLGARDLKRRVLMLSVLLRPSLAHRLPFGLGRAKRAFRNDCAARVAEMDEAMGLVVGALRERGARRLCASSGEWLALLAAVHGQDYARVHAAPGDLLAESMTNFEVTFDGGRMRLHDGVRSRVGAIFGIKSYPPATWPAMLDGLELPYDVCVTNSFTPRRTAETLERIQRVHRQRGATEDAGVSLTEQLVKAADEVASGRLVFGDHHASIQVWCDDEAELERAVSEIWRVGQEAGMLLVREGWAARALYFAQAPGNWGYRIRSGMVSADNFAEMAALHAAGRGRGTGESPWGAPVTGLPTVGSTLYRFNFHERGRADAEPSVGHTLVLGRTGSGKTLLTAFLLAQARRLNARVVVIDKDQGLEMAVRALGGRYGAVKVGRPTGLHPFATETDARGEAWLAGWLADLLARHRPMEPAQTTALAEAVRQIVRAEPALRSFDGLASLVASTDDEGDLAGRVREWTAEGRHGWVFSRPGAEAVRLDEDVIGIDMSELLDLDAERAALLSYLFRRVERTIEDRRPTLIVIDEAWKMMADPIFVRRLHDWLVTMRKRNACVVMLTQAPEHLTRSEVGAIIAESVATQVLFPNPRAAPEDWRILRLGEREAEILSEGTGGRRLALIRSGGDSVVVDADLSGLGPLMTVLGGGRTGEERAPHGWRADPDFWKEMIR</sequence>
<dbReference type="PANTHER" id="PTHR30121">
    <property type="entry name" value="UNCHARACTERIZED PROTEIN YJGR-RELATED"/>
    <property type="match status" value="1"/>
</dbReference>
<organism evidence="6 7">
    <name type="scientific">Jannaschia rubra</name>
    <dbReference type="NCBI Taxonomy" id="282197"/>
    <lineage>
        <taxon>Bacteria</taxon>
        <taxon>Pseudomonadati</taxon>
        <taxon>Pseudomonadota</taxon>
        <taxon>Alphaproteobacteria</taxon>
        <taxon>Rhodobacterales</taxon>
        <taxon>Roseobacteraceae</taxon>
        <taxon>Jannaschia</taxon>
    </lineage>
</organism>
<dbReference type="Pfam" id="PF01935">
    <property type="entry name" value="DUF87"/>
    <property type="match status" value="1"/>
</dbReference>
<dbReference type="Pfam" id="PF03135">
    <property type="entry name" value="CagE_TrbE_VirB"/>
    <property type="match status" value="1"/>
</dbReference>
<protein>
    <submittedName>
        <fullName evidence="6">Type IV secretion system protein virB4</fullName>
    </submittedName>
</protein>
<dbReference type="RefSeq" id="WP_055684208.1">
    <property type="nucleotide sequence ID" value="NZ_CXPG01000027.1"/>
</dbReference>
<dbReference type="InterPro" id="IPR027417">
    <property type="entry name" value="P-loop_NTPase"/>
</dbReference>
<keyword evidence="7" id="KW-1185">Reference proteome</keyword>
<accession>A0A0M6XVM8</accession>
<dbReference type="InterPro" id="IPR003593">
    <property type="entry name" value="AAA+_ATPase"/>
</dbReference>
<dbReference type="InterPro" id="IPR051162">
    <property type="entry name" value="T4SS_component"/>
</dbReference>
<dbReference type="AlphaFoldDB" id="A0A0M6XVM8"/>
<dbReference type="SUPFAM" id="SSF52540">
    <property type="entry name" value="P-loop containing nucleoside triphosphate hydrolases"/>
    <property type="match status" value="1"/>
</dbReference>
<reference evidence="6 7" key="1">
    <citation type="submission" date="2015-07" db="EMBL/GenBank/DDBJ databases">
        <authorList>
            <person name="Noorani M."/>
        </authorList>
    </citation>
    <scope>NUCLEOTIDE SEQUENCE [LARGE SCALE GENOMIC DNA]</scope>
    <source>
        <strain evidence="6 7">CECT 5088</strain>
    </source>
</reference>
<comment type="similarity">
    <text evidence="1">Belongs to the TrbE/VirB4 family.</text>
</comment>
<dbReference type="InterPro" id="IPR018145">
    <property type="entry name" value="CagE_TrbE_VirB_cntrl_dom"/>
</dbReference>
<gene>
    <name evidence="6" type="primary">virB4_2</name>
    <name evidence="6" type="ORF">JAN5088_03644</name>
</gene>
<evidence type="ECO:0000256" key="2">
    <source>
        <dbReference type="ARBA" id="ARBA00022741"/>
    </source>
</evidence>
<dbReference type="SMART" id="SM00382">
    <property type="entry name" value="AAA"/>
    <property type="match status" value="1"/>
</dbReference>
<evidence type="ECO:0000256" key="3">
    <source>
        <dbReference type="ARBA" id="ARBA00022840"/>
    </source>
</evidence>
<dbReference type="OrthoDB" id="9816422at2"/>
<feature type="region of interest" description="Disordered" evidence="4">
    <location>
        <begin position="1"/>
        <end position="22"/>
    </location>
</feature>
<dbReference type="Gene3D" id="1.10.8.730">
    <property type="match status" value="1"/>
</dbReference>
<dbReference type="InterPro" id="IPR002789">
    <property type="entry name" value="HerA_central"/>
</dbReference>
<dbReference type="GO" id="GO:0005524">
    <property type="term" value="F:ATP binding"/>
    <property type="evidence" value="ECO:0007669"/>
    <property type="project" value="UniProtKB-KW"/>
</dbReference>
<evidence type="ECO:0000256" key="4">
    <source>
        <dbReference type="SAM" id="MobiDB-lite"/>
    </source>
</evidence>
<evidence type="ECO:0000259" key="5">
    <source>
        <dbReference type="SMART" id="SM00382"/>
    </source>
</evidence>
<keyword evidence="3" id="KW-0067">ATP-binding</keyword>
<keyword evidence="2" id="KW-0547">Nucleotide-binding</keyword>
<dbReference type="CDD" id="cd01127">
    <property type="entry name" value="TrwB_TraG_TraD_VirD4"/>
    <property type="match status" value="1"/>
</dbReference>
<dbReference type="Proteomes" id="UP000048908">
    <property type="component" value="Unassembled WGS sequence"/>
</dbReference>
<dbReference type="STRING" id="282197.SAMN04488517_11027"/>
<evidence type="ECO:0000313" key="6">
    <source>
        <dbReference type="EMBL" id="CTQ34848.1"/>
    </source>
</evidence>